<dbReference type="InterPro" id="IPR001310">
    <property type="entry name" value="Histidine_triad_HIT"/>
</dbReference>
<dbReference type="EMBL" id="FOSW01000005">
    <property type="protein sequence ID" value="SFL01400.1"/>
    <property type="molecule type" value="Genomic_DNA"/>
</dbReference>
<evidence type="ECO:0000256" key="3">
    <source>
        <dbReference type="PROSITE-ProRule" id="PRU00464"/>
    </source>
</evidence>
<dbReference type="PANTHER" id="PTHR23089">
    <property type="entry name" value="HISTIDINE TRIAD HIT PROTEIN"/>
    <property type="match status" value="1"/>
</dbReference>
<evidence type="ECO:0000256" key="1">
    <source>
        <dbReference type="PIRSR" id="PIRSR601310-1"/>
    </source>
</evidence>
<dbReference type="InterPro" id="IPR036265">
    <property type="entry name" value="HIT-like_sf"/>
</dbReference>
<evidence type="ECO:0000313" key="5">
    <source>
        <dbReference type="EMBL" id="SFL01400.1"/>
    </source>
</evidence>
<dbReference type="InterPro" id="IPR011146">
    <property type="entry name" value="HIT-like"/>
</dbReference>
<organism evidence="5 6">
    <name type="scientific">Geodermatophilus ruber</name>
    <dbReference type="NCBI Taxonomy" id="504800"/>
    <lineage>
        <taxon>Bacteria</taxon>
        <taxon>Bacillati</taxon>
        <taxon>Actinomycetota</taxon>
        <taxon>Actinomycetes</taxon>
        <taxon>Geodermatophilales</taxon>
        <taxon>Geodermatophilaceae</taxon>
        <taxon>Geodermatophilus</taxon>
    </lineage>
</organism>
<dbReference type="STRING" id="504800.SAMN04488085_105270"/>
<dbReference type="InParanoid" id="A0A1I4E8Z7"/>
<dbReference type="Proteomes" id="UP000199152">
    <property type="component" value="Unassembled WGS sequence"/>
</dbReference>
<dbReference type="OrthoDB" id="9784774at2"/>
<dbReference type="FunCoup" id="A0A1I4E8Z7">
    <property type="interactions" value="340"/>
</dbReference>
<sequence length="118" mass="12627">MDDCLFCRIVAGEIPADAVRETDRTLAFRDIDPQAPTHVLVIPREHHRNVAALAAADPGLLAELVDAAHAVAQQEGLVTDGSDPGYRLVTNTGPQAGQSVDHVHLHVLGGRRMTWPPG</sequence>
<feature type="short sequence motif" description="Histidine triad motif" evidence="2 3">
    <location>
        <begin position="102"/>
        <end position="106"/>
    </location>
</feature>
<dbReference type="InterPro" id="IPR019808">
    <property type="entry name" value="Histidine_triad_CS"/>
</dbReference>
<dbReference type="Gene3D" id="3.30.428.10">
    <property type="entry name" value="HIT-like"/>
    <property type="match status" value="1"/>
</dbReference>
<dbReference type="GO" id="GO:0003824">
    <property type="term" value="F:catalytic activity"/>
    <property type="evidence" value="ECO:0007669"/>
    <property type="project" value="InterPro"/>
</dbReference>
<dbReference type="PRINTS" id="PR00332">
    <property type="entry name" value="HISTRIAD"/>
</dbReference>
<protein>
    <submittedName>
        <fullName evidence="5">Histidine triad (HIT) family protein</fullName>
    </submittedName>
</protein>
<feature type="domain" description="HIT" evidence="4">
    <location>
        <begin position="5"/>
        <end position="118"/>
    </location>
</feature>
<dbReference type="RefSeq" id="WP_091324088.1">
    <property type="nucleotide sequence ID" value="NZ_FOSW01000005.1"/>
</dbReference>
<dbReference type="AlphaFoldDB" id="A0A1I4E8Z7"/>
<accession>A0A1I4E8Z7</accession>
<keyword evidence="6" id="KW-1185">Reference proteome</keyword>
<feature type="active site" description="Tele-AMP-histidine intermediate" evidence="1">
    <location>
        <position position="104"/>
    </location>
</feature>
<name>A0A1I4E8Z7_9ACTN</name>
<gene>
    <name evidence="5" type="ORF">SAMN04488085_105270</name>
</gene>
<evidence type="ECO:0000313" key="6">
    <source>
        <dbReference type="Proteomes" id="UP000199152"/>
    </source>
</evidence>
<proteinExistence type="predicted"/>
<evidence type="ECO:0000256" key="2">
    <source>
        <dbReference type="PIRSR" id="PIRSR601310-3"/>
    </source>
</evidence>
<dbReference type="PROSITE" id="PS00892">
    <property type="entry name" value="HIT_1"/>
    <property type="match status" value="1"/>
</dbReference>
<reference evidence="5 6" key="1">
    <citation type="submission" date="2016-10" db="EMBL/GenBank/DDBJ databases">
        <authorList>
            <person name="de Groot N.N."/>
        </authorList>
    </citation>
    <scope>NUCLEOTIDE SEQUENCE [LARGE SCALE GENOMIC DNA]</scope>
    <source>
        <strain evidence="5 6">DSM 45317</strain>
    </source>
</reference>
<dbReference type="CDD" id="cd01276">
    <property type="entry name" value="PKCI_related"/>
    <property type="match status" value="1"/>
</dbReference>
<dbReference type="Pfam" id="PF01230">
    <property type="entry name" value="HIT"/>
    <property type="match status" value="1"/>
</dbReference>
<dbReference type="PROSITE" id="PS51084">
    <property type="entry name" value="HIT_2"/>
    <property type="match status" value="1"/>
</dbReference>
<evidence type="ECO:0000259" key="4">
    <source>
        <dbReference type="PROSITE" id="PS51084"/>
    </source>
</evidence>
<dbReference type="SUPFAM" id="SSF54197">
    <property type="entry name" value="HIT-like"/>
    <property type="match status" value="1"/>
</dbReference>